<dbReference type="PANTHER" id="PTHR31917">
    <property type="entry name" value="AGENET DOMAIN-CONTAINING PROTEIN-RELATED"/>
    <property type="match status" value="1"/>
</dbReference>
<dbReference type="AlphaFoldDB" id="A0A803PW70"/>
<evidence type="ECO:0000313" key="2">
    <source>
        <dbReference type="EnsemblPlants" id="cds.evm.model.06.1850"/>
    </source>
</evidence>
<evidence type="ECO:0000313" key="3">
    <source>
        <dbReference type="Proteomes" id="UP000596661"/>
    </source>
</evidence>
<proteinExistence type="predicted"/>
<accession>A0A803PW70</accession>
<organism evidence="2 3">
    <name type="scientific">Cannabis sativa</name>
    <name type="common">Hemp</name>
    <name type="synonym">Marijuana</name>
    <dbReference type="NCBI Taxonomy" id="3483"/>
    <lineage>
        <taxon>Eukaryota</taxon>
        <taxon>Viridiplantae</taxon>
        <taxon>Streptophyta</taxon>
        <taxon>Embryophyta</taxon>
        <taxon>Tracheophyta</taxon>
        <taxon>Spermatophyta</taxon>
        <taxon>Magnoliopsida</taxon>
        <taxon>eudicotyledons</taxon>
        <taxon>Gunneridae</taxon>
        <taxon>Pentapetalae</taxon>
        <taxon>rosids</taxon>
        <taxon>fabids</taxon>
        <taxon>Rosales</taxon>
        <taxon>Cannabaceae</taxon>
        <taxon>Cannabis</taxon>
    </lineage>
</organism>
<feature type="domain" description="Agenet" evidence="1">
    <location>
        <begin position="250"/>
        <end position="306"/>
    </location>
</feature>
<reference evidence="2" key="2">
    <citation type="submission" date="2021-03" db="UniProtKB">
        <authorList>
            <consortium name="EnsemblPlants"/>
        </authorList>
    </citation>
    <scope>IDENTIFICATION</scope>
</reference>
<keyword evidence="3" id="KW-1185">Reference proteome</keyword>
<dbReference type="PANTHER" id="PTHR31917:SF147">
    <property type="entry name" value="AGENET DOMAIN-CONTAINING PROTEIN"/>
    <property type="match status" value="1"/>
</dbReference>
<dbReference type="CDD" id="cd20405">
    <property type="entry name" value="Tudor_Agenet_AtDUF_rpt1_3"/>
    <property type="match status" value="2"/>
</dbReference>
<evidence type="ECO:0000259" key="1">
    <source>
        <dbReference type="SMART" id="SM00743"/>
    </source>
</evidence>
<dbReference type="SMART" id="SM00743">
    <property type="entry name" value="Agenet"/>
    <property type="match status" value="4"/>
</dbReference>
<dbReference type="EnsemblPlants" id="evm.model.06.1850">
    <property type="protein sequence ID" value="cds.evm.model.06.1850"/>
    <property type="gene ID" value="evm.TU.06.1850"/>
</dbReference>
<dbReference type="Proteomes" id="UP000596661">
    <property type="component" value="Chromosome 6"/>
</dbReference>
<dbReference type="InterPro" id="IPR014002">
    <property type="entry name" value="Agenet_dom_plant"/>
</dbReference>
<sequence>MPRKPILEPISTSKNSIFTPGSAVEISSKEPGFRGSFYLGSIVSSQASDSYLVEYKTLVEESPNGFQPLREVVRLAQLRPALPPDTKWVCTIGEEVDVYHDDGWWEATVTRDLGNGRFRVFFGDYKEEMEFAKESMRLHRKWVDGIWTPQLVENKEDEQQKMQIEMEINSTEETKEETLGFEKGTIIEVNSDEDGFQGAWFTATIVEPIGEDKFLVEYQNLRTDDDKEFLREEIDKIHIRPSPPETLRDGCFRLFEEVDAFYNDGWWVGVISKIDTNSRYFVYFKSTKEEMQFHHSELRPHQEWINGIKVLMAKPNYYKIAVELVVLIEAINSTYY</sequence>
<dbReference type="OMA" id="WVMASKA"/>
<dbReference type="CDD" id="cd20406">
    <property type="entry name" value="Tudor_Agenet_AtDUF_rpt2_4"/>
    <property type="match status" value="2"/>
</dbReference>
<name>A0A803PW70_CANSA</name>
<reference evidence="2" key="1">
    <citation type="submission" date="2018-11" db="EMBL/GenBank/DDBJ databases">
        <authorList>
            <person name="Grassa J C."/>
        </authorList>
    </citation>
    <scope>NUCLEOTIDE SEQUENCE [LARGE SCALE GENOMIC DNA]</scope>
</reference>
<dbReference type="EMBL" id="UZAU01000619">
    <property type="status" value="NOT_ANNOTATED_CDS"/>
    <property type="molecule type" value="Genomic_DNA"/>
</dbReference>
<dbReference type="Gene3D" id="2.30.30.140">
    <property type="match status" value="1"/>
</dbReference>
<dbReference type="InterPro" id="IPR008395">
    <property type="entry name" value="Agenet-like_dom"/>
</dbReference>
<dbReference type="Pfam" id="PF05641">
    <property type="entry name" value="Agenet"/>
    <property type="match status" value="4"/>
</dbReference>
<feature type="domain" description="Agenet" evidence="1">
    <location>
        <begin position="16"/>
        <end position="86"/>
    </location>
</feature>
<protein>
    <recommendedName>
        <fullName evidence="1">Agenet domain-containing protein</fullName>
    </recommendedName>
</protein>
<feature type="domain" description="Agenet" evidence="1">
    <location>
        <begin position="179"/>
        <end position="247"/>
    </location>
</feature>
<dbReference type="Gramene" id="evm.model.06.1850">
    <property type="protein sequence ID" value="cds.evm.model.06.1850"/>
    <property type="gene ID" value="evm.TU.06.1850"/>
</dbReference>
<feature type="domain" description="Agenet" evidence="1">
    <location>
        <begin position="88"/>
        <end position="144"/>
    </location>
</feature>